<dbReference type="GO" id="GO:0016887">
    <property type="term" value="F:ATP hydrolysis activity"/>
    <property type="evidence" value="ECO:0007669"/>
    <property type="project" value="InterPro"/>
</dbReference>
<dbReference type="Pfam" id="PF07728">
    <property type="entry name" value="AAA_5"/>
    <property type="match status" value="1"/>
</dbReference>
<dbReference type="SUPFAM" id="SSF52540">
    <property type="entry name" value="P-loop containing nucleoside triphosphate hydrolases"/>
    <property type="match status" value="1"/>
</dbReference>
<dbReference type="EMBL" id="JADKFW010000004">
    <property type="protein sequence ID" value="MBK9716861.1"/>
    <property type="molecule type" value="Genomic_DNA"/>
</dbReference>
<dbReference type="InterPro" id="IPR027417">
    <property type="entry name" value="P-loop_NTPase"/>
</dbReference>
<name>A0A9D7XDT0_9BACT</name>
<dbReference type="Proteomes" id="UP000808349">
    <property type="component" value="Unassembled WGS sequence"/>
</dbReference>
<feature type="domain" description="ATPase dynein-related AAA" evidence="1">
    <location>
        <begin position="79"/>
        <end position="217"/>
    </location>
</feature>
<dbReference type="PANTHER" id="PTHR42759">
    <property type="entry name" value="MOXR FAMILY PROTEIN"/>
    <property type="match status" value="1"/>
</dbReference>
<sequence>MSLTIIRPFAEIAFAEEIKMLIELDRQVKPPNWQMSPWAVMNYIMGTTLANGTKITPKYFGDKKLVEIAIATLLSDRALLLTGIPGTAKTWLAEHLTAAISGSSDLLIQGTTGINEDALRYGWNYASLIKQGPTQEGLIPSPIMKAMESGKIVRIEELSRIPTEIQDALITILSEKTLPVSELNLQVQAVQGFNLIATSNDQDKGVYEMSSALKRRFNIIVLPLPATLEEEVNIVQYRIQQIAKTIDISLADIKEKQMEQLVTLFRELRSGKTIDGKQKIKSTQAHLSPAEAISIIHQGRIHSYYFDQNNVTAEHLVPGILNTLRQYDDAELSTLNEYNETILKKRAGWKEWYDVINKNLD</sequence>
<evidence type="ECO:0000259" key="1">
    <source>
        <dbReference type="Pfam" id="PF07728"/>
    </source>
</evidence>
<reference evidence="2 3" key="1">
    <citation type="submission" date="2020-10" db="EMBL/GenBank/DDBJ databases">
        <title>Connecting structure to function with the recovery of over 1000 high-quality activated sludge metagenome-assembled genomes encoding full-length rRNA genes using long-read sequencing.</title>
        <authorList>
            <person name="Singleton C.M."/>
            <person name="Petriglieri F."/>
            <person name="Kristensen J.M."/>
            <person name="Kirkegaard R.H."/>
            <person name="Michaelsen T.Y."/>
            <person name="Andersen M.H."/>
            <person name="Karst S.M."/>
            <person name="Dueholm M.S."/>
            <person name="Nielsen P.H."/>
            <person name="Albertsen M."/>
        </authorList>
    </citation>
    <scope>NUCLEOTIDE SEQUENCE [LARGE SCALE GENOMIC DNA]</scope>
    <source>
        <strain evidence="2">Ribe_18-Q3-R11-54_BAT3C.373</strain>
    </source>
</reference>
<organism evidence="2 3">
    <name type="scientific">Candidatus Defluviibacterium haderslevense</name>
    <dbReference type="NCBI Taxonomy" id="2981993"/>
    <lineage>
        <taxon>Bacteria</taxon>
        <taxon>Pseudomonadati</taxon>
        <taxon>Bacteroidota</taxon>
        <taxon>Saprospiria</taxon>
        <taxon>Saprospirales</taxon>
        <taxon>Saprospiraceae</taxon>
        <taxon>Candidatus Defluviibacterium</taxon>
    </lineage>
</organism>
<dbReference type="Gene3D" id="3.40.50.300">
    <property type="entry name" value="P-loop containing nucleotide triphosphate hydrolases"/>
    <property type="match status" value="1"/>
</dbReference>
<dbReference type="AlphaFoldDB" id="A0A9D7XDT0"/>
<gene>
    <name evidence="2" type="ORF">IPO85_04980</name>
</gene>
<accession>A0A9D7XDT0</accession>
<evidence type="ECO:0000313" key="2">
    <source>
        <dbReference type="EMBL" id="MBK9716861.1"/>
    </source>
</evidence>
<evidence type="ECO:0000313" key="3">
    <source>
        <dbReference type="Proteomes" id="UP000808349"/>
    </source>
</evidence>
<protein>
    <submittedName>
        <fullName evidence="2">AAA family ATPase</fullName>
    </submittedName>
</protein>
<comment type="caution">
    <text evidence="2">The sequence shown here is derived from an EMBL/GenBank/DDBJ whole genome shotgun (WGS) entry which is preliminary data.</text>
</comment>
<dbReference type="PANTHER" id="PTHR42759:SF1">
    <property type="entry name" value="MAGNESIUM-CHELATASE SUBUNIT CHLD"/>
    <property type="match status" value="1"/>
</dbReference>
<proteinExistence type="predicted"/>
<dbReference type="InterPro" id="IPR050764">
    <property type="entry name" value="CbbQ/NirQ/NorQ/GpvN"/>
</dbReference>
<dbReference type="InterPro" id="IPR011704">
    <property type="entry name" value="ATPase_dyneun-rel_AAA"/>
</dbReference>
<dbReference type="GO" id="GO:0005524">
    <property type="term" value="F:ATP binding"/>
    <property type="evidence" value="ECO:0007669"/>
    <property type="project" value="InterPro"/>
</dbReference>